<reference evidence="6 7" key="1">
    <citation type="submission" date="2018-11" db="EMBL/GenBank/DDBJ databases">
        <title>Gordonia insulae sp. nov., isolated from an island soil.</title>
        <authorList>
            <person name="Kim Y.S."/>
            <person name="Kim S.B."/>
        </authorList>
    </citation>
    <scope>NUCLEOTIDE SEQUENCE [LARGE SCALE GENOMIC DNA]</scope>
    <source>
        <strain evidence="6 7">MMS17-SY073</strain>
    </source>
</reference>
<dbReference type="Gene3D" id="1.10.357.10">
    <property type="entry name" value="Tetracycline Repressor, domain 2"/>
    <property type="match status" value="1"/>
</dbReference>
<dbReference type="KEGG" id="gom:D7316_03873"/>
<dbReference type="PROSITE" id="PS50977">
    <property type="entry name" value="HTH_TETR_2"/>
    <property type="match status" value="1"/>
</dbReference>
<evidence type="ECO:0000256" key="2">
    <source>
        <dbReference type="ARBA" id="ARBA00023125"/>
    </source>
</evidence>
<dbReference type="SUPFAM" id="SSF48498">
    <property type="entry name" value="Tetracyclin repressor-like, C-terminal domain"/>
    <property type="match status" value="1"/>
</dbReference>
<evidence type="ECO:0000256" key="1">
    <source>
        <dbReference type="ARBA" id="ARBA00023015"/>
    </source>
</evidence>
<dbReference type="InterPro" id="IPR009057">
    <property type="entry name" value="Homeodomain-like_sf"/>
</dbReference>
<evidence type="ECO:0000256" key="4">
    <source>
        <dbReference type="PROSITE-ProRule" id="PRU00335"/>
    </source>
</evidence>
<dbReference type="GO" id="GO:0003700">
    <property type="term" value="F:DNA-binding transcription factor activity"/>
    <property type="evidence" value="ECO:0007669"/>
    <property type="project" value="TreeGrafter"/>
</dbReference>
<keyword evidence="2 4" id="KW-0238">DNA-binding</keyword>
<proteinExistence type="predicted"/>
<dbReference type="PANTHER" id="PTHR30055">
    <property type="entry name" value="HTH-TYPE TRANSCRIPTIONAL REGULATOR RUTR"/>
    <property type="match status" value="1"/>
</dbReference>
<keyword evidence="3" id="KW-0804">Transcription</keyword>
<dbReference type="InterPro" id="IPR001647">
    <property type="entry name" value="HTH_TetR"/>
</dbReference>
<dbReference type="Proteomes" id="UP000271469">
    <property type="component" value="Chromosome"/>
</dbReference>
<sequence length="194" mass="21045">MYAKPVTADAQVRADVERNRAAIIEGAITLLGQSPSSSMQQIAEAVGVNRATLYRHFTNREQLLTALHHAVLADTAALSEQLPTEGPVVPALRGYLDDAITIGERYRFILMYRRTDPGMFEMEAAATLPVVRTIRRGQSQGEIDVRLDPVFAAGQMAMLVVGAVGLVERDAMTLDAARSQAQIAFGNAVVPARR</sequence>
<dbReference type="Pfam" id="PF00440">
    <property type="entry name" value="TetR_N"/>
    <property type="match status" value="1"/>
</dbReference>
<evidence type="ECO:0000313" key="6">
    <source>
        <dbReference type="EMBL" id="AZG47265.1"/>
    </source>
</evidence>
<dbReference type="InterPro" id="IPR036271">
    <property type="entry name" value="Tet_transcr_reg_TetR-rel_C_sf"/>
</dbReference>
<evidence type="ECO:0000256" key="3">
    <source>
        <dbReference type="ARBA" id="ARBA00023163"/>
    </source>
</evidence>
<dbReference type="PANTHER" id="PTHR30055:SF234">
    <property type="entry name" value="HTH-TYPE TRANSCRIPTIONAL REGULATOR BETI"/>
    <property type="match status" value="1"/>
</dbReference>
<dbReference type="SUPFAM" id="SSF46689">
    <property type="entry name" value="Homeodomain-like"/>
    <property type="match status" value="1"/>
</dbReference>
<feature type="DNA-binding region" description="H-T-H motif" evidence="4">
    <location>
        <begin position="38"/>
        <end position="57"/>
    </location>
</feature>
<protein>
    <recommendedName>
        <fullName evidence="5">HTH tetR-type domain-containing protein</fullName>
    </recommendedName>
</protein>
<gene>
    <name evidence="6" type="ORF">D7316_03873</name>
</gene>
<dbReference type="InterPro" id="IPR050109">
    <property type="entry name" value="HTH-type_TetR-like_transc_reg"/>
</dbReference>
<dbReference type="EMBL" id="CP033972">
    <property type="protein sequence ID" value="AZG47265.1"/>
    <property type="molecule type" value="Genomic_DNA"/>
</dbReference>
<evidence type="ECO:0000259" key="5">
    <source>
        <dbReference type="PROSITE" id="PS50977"/>
    </source>
</evidence>
<keyword evidence="7" id="KW-1185">Reference proteome</keyword>
<evidence type="ECO:0000313" key="7">
    <source>
        <dbReference type="Proteomes" id="UP000271469"/>
    </source>
</evidence>
<keyword evidence="1" id="KW-0805">Transcription regulation</keyword>
<name>A0A3G8JRC0_9ACTN</name>
<organism evidence="6 7">
    <name type="scientific">Gordonia insulae</name>
    <dbReference type="NCBI Taxonomy" id="2420509"/>
    <lineage>
        <taxon>Bacteria</taxon>
        <taxon>Bacillati</taxon>
        <taxon>Actinomycetota</taxon>
        <taxon>Actinomycetes</taxon>
        <taxon>Mycobacteriales</taxon>
        <taxon>Gordoniaceae</taxon>
        <taxon>Gordonia</taxon>
    </lineage>
</organism>
<dbReference type="GO" id="GO:0000976">
    <property type="term" value="F:transcription cis-regulatory region binding"/>
    <property type="evidence" value="ECO:0007669"/>
    <property type="project" value="TreeGrafter"/>
</dbReference>
<accession>A0A3G8JRC0</accession>
<dbReference type="OrthoDB" id="9795011at2"/>
<dbReference type="AlphaFoldDB" id="A0A3G8JRC0"/>
<feature type="domain" description="HTH tetR-type" evidence="5">
    <location>
        <begin position="17"/>
        <end position="75"/>
    </location>
</feature>